<dbReference type="InterPro" id="IPR038765">
    <property type="entry name" value="Papain-like_cys_pep_sf"/>
</dbReference>
<comment type="similarity">
    <text evidence="1">Belongs to the peptidase C48 family.</text>
</comment>
<dbReference type="SUPFAM" id="SSF54001">
    <property type="entry name" value="Cysteine proteinases"/>
    <property type="match status" value="1"/>
</dbReference>
<feature type="domain" description="Ubiquitin-like protease family profile" evidence="5">
    <location>
        <begin position="201"/>
        <end position="365"/>
    </location>
</feature>
<keyword evidence="3" id="KW-0378">Hydrolase</keyword>
<keyword evidence="2" id="KW-0645">Protease</keyword>
<dbReference type="OrthoDB" id="73076at2759"/>
<evidence type="ECO:0000256" key="2">
    <source>
        <dbReference type="ARBA" id="ARBA00022670"/>
    </source>
</evidence>
<evidence type="ECO:0000256" key="3">
    <source>
        <dbReference type="ARBA" id="ARBA00022801"/>
    </source>
</evidence>
<sequence length="1763" mass="199857">MMVPSENEVDTSLKTPFERSKWIGLGIKWSDQLPKEVQNARDELLRLPVEDHLPTPLCSVEELLQTALPEQSSKLYLTQPKSWFKAEKPFTPVSQLVNRPLPSETFLREALKHVGQAMLDGNLSITDPNYNEGQDRFPIHALSYMLEALQMAKGKERWARGEKWLTTKGRAAKDKKSESVIQLAKASLAIINWNSSLPFTQLATTLDLPTFLGTTWLKDDHIDMMLEVLRDRLVQNRRSDVILAPMAFSWMITAAAQQKNFGKKGLNRYKEKIHTENIRRLYFPLNVNGNHWIAGCIDFKDNCILYGDSLAESFSAPTGFLLELRKWFKHAFGRDVSIGGDKLQHARQDDTYSCGVCAVNTIAHAVFGDELWLPQMKVFHRVQWFLSIREHKGLAKNPEPLKVPTKGEQDEGPGDDMLENITDALSDFNFPKTPRSHIPLSEILNPVPPLIAQRRMALDALLNPAESDADVDSDEEGQEAGTGAKRPFPDSETDEGDALEQSEVKDSVGVVARKKQKSANVGISRTATRARNMNAEVKERNFEPNQKSLNRWKSRLCDYDPRVGFNEKDPSRIKSFQHSLCNTWHEVKCPYDTTRFFEHLAVCTEEYRKKKKSAGMDRITSFFGTKVLKKPTSLKTHLSQVPCPGWTDAEDPRTFKYLARSGARGGGAPSIHKISQKLYQKPFREISPEERRHCLDVQEHSLVWLNQHSNLRVFHRDCSKQVPKCLNGRTSACCECLSLRSNPRFQAVLNRKTPLAENIKYTNRRWRNELLGHLHLRHEGMKDLIEAIDQKHSPLVQYTMGMLSGKYKDAHLAGLIEALVIRRDREQRGVGLQGIKYPPAWDELCHLIQVSSPKTYRLLEKYFPMQTERSWRMKVARQPRFPPDINKETFQQLRAHLQVICYRGQPCSLCCDDTKLMPRLRVYYDSRTECHYVVGSDQGPIKVANPDELEQVLKNNSNRKATKIRLWVLTPCIPGTTPILLAAKAITAADAGILTSWSMEIIRGLIREGVNVISYACDGTEVERSVQRRIISQADCIKEYIIPSPCAGGKDITARFAFIDNQPLSIIQDSKHALKTFRNNIFSGARLLCFGNYVAVYEYVRQVAHEDRSPIYIRDVERLDRQDDAAASRLFSADMLEYVCDTHPEHVLLIILLFVFGELIDAFQNRHITHHKRVRMVLRARYFIDQWETFLSISQYRKSRFCLSREALDIASILIEALIALIIIHRDYQKSTTTTTISPLIPWLHSSEPAEHAFGDSRLLIGDDFDFLDFIYGVPKVRLQMAAAVHRGKVSDPKARARGYQHTYFDMAGIDLVTLGTFPTDEKIQDMAQLALGDVESCISLLGMTSQQFQWARQNLKTLNRSVPSFATMERELESWGDHWDKSGDAEEEEDAAKRLEDIFALEEDLVNCPNYTKTEQETVKGLLCAGMSLVTQRMIEIHELANEDTENEVEAEGRDFEAIHAFEKAVAGVKSKLPDELSKSYSHSALEDVDFSVLVNIRRQNQTLQAAMGTRTSTTRKLSTNQTLTRQIVDRYNSIRRKNRDQESFSAGQSRAGRWMAIAPKGDQSKTGTVTLAGNSANAEVSAAAVVKRATVRRHGVFKEHLSVNDHRFPLLSNARVTLLCMLQKDSYGIIWLEGRLFVGKVIALYEKTGGKNGKYASVTQASSIAAAAYIDLQVFEPALGRRFTNITASTALFNVNQFAKIPSQQFLVLVQPSPASNTATTPTVMLQEGDYDLYNWLKASADGISAAMTKFRKRSSEEDEY</sequence>
<accession>A0A8H5HYG6</accession>
<evidence type="ECO:0000313" key="7">
    <source>
        <dbReference type="Proteomes" id="UP000518752"/>
    </source>
</evidence>
<dbReference type="GO" id="GO:0008234">
    <property type="term" value="F:cysteine-type peptidase activity"/>
    <property type="evidence" value="ECO:0007669"/>
    <property type="project" value="InterPro"/>
</dbReference>
<evidence type="ECO:0000256" key="4">
    <source>
        <dbReference type="SAM" id="MobiDB-lite"/>
    </source>
</evidence>
<gene>
    <name evidence="6" type="ORF">D9757_002470</name>
</gene>
<dbReference type="PROSITE" id="PS50600">
    <property type="entry name" value="ULP_PROTEASE"/>
    <property type="match status" value="1"/>
</dbReference>
<feature type="compositionally biased region" description="Acidic residues" evidence="4">
    <location>
        <begin position="467"/>
        <end position="478"/>
    </location>
</feature>
<dbReference type="GO" id="GO:0006508">
    <property type="term" value="P:proteolysis"/>
    <property type="evidence" value="ECO:0007669"/>
    <property type="project" value="UniProtKB-KW"/>
</dbReference>
<reference evidence="6 7" key="1">
    <citation type="journal article" date="2020" name="ISME J.">
        <title>Uncovering the hidden diversity of litter-decomposition mechanisms in mushroom-forming fungi.</title>
        <authorList>
            <person name="Floudas D."/>
            <person name="Bentzer J."/>
            <person name="Ahren D."/>
            <person name="Johansson T."/>
            <person name="Persson P."/>
            <person name="Tunlid A."/>
        </authorList>
    </citation>
    <scope>NUCLEOTIDE SEQUENCE [LARGE SCALE GENOMIC DNA]</scope>
    <source>
        <strain evidence="6 7">CBS 406.79</strain>
    </source>
</reference>
<feature type="region of interest" description="Disordered" evidence="4">
    <location>
        <begin position="465"/>
        <end position="507"/>
    </location>
</feature>
<proteinExistence type="inferred from homology"/>
<dbReference type="Gene3D" id="3.40.395.10">
    <property type="entry name" value="Adenoviral Proteinase, Chain A"/>
    <property type="match status" value="1"/>
</dbReference>
<feature type="region of interest" description="Disordered" evidence="4">
    <location>
        <begin position="396"/>
        <end position="415"/>
    </location>
</feature>
<comment type="caution">
    <text evidence="6">The sequence shown here is derived from an EMBL/GenBank/DDBJ whole genome shotgun (WGS) entry which is preliminary data.</text>
</comment>
<dbReference type="Proteomes" id="UP000518752">
    <property type="component" value="Unassembled WGS sequence"/>
</dbReference>
<evidence type="ECO:0000313" key="6">
    <source>
        <dbReference type="EMBL" id="KAF5391500.1"/>
    </source>
</evidence>
<dbReference type="GO" id="GO:0019783">
    <property type="term" value="F:ubiquitin-like protein peptidase activity"/>
    <property type="evidence" value="ECO:0007669"/>
    <property type="project" value="UniProtKB-ARBA"/>
</dbReference>
<dbReference type="Pfam" id="PF02902">
    <property type="entry name" value="Peptidase_C48"/>
    <property type="match status" value="1"/>
</dbReference>
<evidence type="ECO:0000259" key="5">
    <source>
        <dbReference type="PROSITE" id="PS50600"/>
    </source>
</evidence>
<protein>
    <recommendedName>
        <fullName evidence="5">Ubiquitin-like protease family profile domain-containing protein</fullName>
    </recommendedName>
</protein>
<evidence type="ECO:0000256" key="1">
    <source>
        <dbReference type="ARBA" id="ARBA00005234"/>
    </source>
</evidence>
<name>A0A8H5HYG6_9AGAR</name>
<dbReference type="EMBL" id="JAACJN010000009">
    <property type="protein sequence ID" value="KAF5391500.1"/>
    <property type="molecule type" value="Genomic_DNA"/>
</dbReference>
<dbReference type="InterPro" id="IPR003653">
    <property type="entry name" value="Peptidase_C48_C"/>
</dbReference>
<feature type="compositionally biased region" description="Acidic residues" evidence="4">
    <location>
        <begin position="491"/>
        <end position="500"/>
    </location>
</feature>
<keyword evidence="7" id="KW-1185">Reference proteome</keyword>
<organism evidence="6 7">
    <name type="scientific">Collybiopsis confluens</name>
    <dbReference type="NCBI Taxonomy" id="2823264"/>
    <lineage>
        <taxon>Eukaryota</taxon>
        <taxon>Fungi</taxon>
        <taxon>Dikarya</taxon>
        <taxon>Basidiomycota</taxon>
        <taxon>Agaricomycotina</taxon>
        <taxon>Agaricomycetes</taxon>
        <taxon>Agaricomycetidae</taxon>
        <taxon>Agaricales</taxon>
        <taxon>Marasmiineae</taxon>
        <taxon>Omphalotaceae</taxon>
        <taxon>Collybiopsis</taxon>
    </lineage>
</organism>